<dbReference type="InterPro" id="IPR000700">
    <property type="entry name" value="PAS-assoc_C"/>
</dbReference>
<evidence type="ECO:0000256" key="7">
    <source>
        <dbReference type="ARBA" id="ARBA00023136"/>
    </source>
</evidence>
<dbReference type="Gene3D" id="3.30.450.40">
    <property type="match status" value="1"/>
</dbReference>
<gene>
    <name evidence="13" type="ORF">FEM55_17270</name>
</gene>
<dbReference type="Gene3D" id="3.40.50.2300">
    <property type="match status" value="1"/>
</dbReference>
<evidence type="ECO:0000256" key="5">
    <source>
        <dbReference type="ARBA" id="ARBA00022777"/>
    </source>
</evidence>
<dbReference type="SMART" id="SM00086">
    <property type="entry name" value="PAC"/>
    <property type="match status" value="1"/>
</dbReference>
<dbReference type="Pfam" id="PF00512">
    <property type="entry name" value="HisKA"/>
    <property type="match status" value="1"/>
</dbReference>
<dbReference type="PRINTS" id="PR00344">
    <property type="entry name" value="BCTRLSENSOR"/>
</dbReference>
<dbReference type="PROSITE" id="PS50112">
    <property type="entry name" value="PAS"/>
    <property type="match status" value="1"/>
</dbReference>
<dbReference type="CDD" id="cd00082">
    <property type="entry name" value="HisKA"/>
    <property type="match status" value="1"/>
</dbReference>
<dbReference type="PANTHER" id="PTHR43547:SF2">
    <property type="entry name" value="HYBRID SIGNAL TRANSDUCTION HISTIDINE KINASE C"/>
    <property type="match status" value="1"/>
</dbReference>
<evidence type="ECO:0000313" key="13">
    <source>
        <dbReference type="EMBL" id="TLU90316.1"/>
    </source>
</evidence>
<dbReference type="SUPFAM" id="SSF55785">
    <property type="entry name" value="PYP-like sensor domain (PAS domain)"/>
    <property type="match status" value="1"/>
</dbReference>
<dbReference type="GO" id="GO:0000155">
    <property type="term" value="F:phosphorelay sensor kinase activity"/>
    <property type="evidence" value="ECO:0007669"/>
    <property type="project" value="InterPro"/>
</dbReference>
<dbReference type="SUPFAM" id="SSF52172">
    <property type="entry name" value="CheY-like"/>
    <property type="match status" value="1"/>
</dbReference>
<dbReference type="InterPro" id="IPR001789">
    <property type="entry name" value="Sig_transdc_resp-reg_receiver"/>
</dbReference>
<dbReference type="InterPro" id="IPR000014">
    <property type="entry name" value="PAS"/>
</dbReference>
<evidence type="ECO:0000259" key="10">
    <source>
        <dbReference type="PROSITE" id="PS50110"/>
    </source>
</evidence>
<dbReference type="CDD" id="cd00075">
    <property type="entry name" value="HATPase"/>
    <property type="match status" value="1"/>
</dbReference>
<dbReference type="InterPro" id="IPR036890">
    <property type="entry name" value="HATPase_C_sf"/>
</dbReference>
<feature type="domain" description="PAC" evidence="12">
    <location>
        <begin position="268"/>
        <end position="320"/>
    </location>
</feature>
<dbReference type="InterPro" id="IPR035965">
    <property type="entry name" value="PAS-like_dom_sf"/>
</dbReference>
<dbReference type="Pfam" id="PF01590">
    <property type="entry name" value="GAF"/>
    <property type="match status" value="1"/>
</dbReference>
<dbReference type="InterPro" id="IPR004358">
    <property type="entry name" value="Sig_transdc_His_kin-like_C"/>
</dbReference>
<feature type="domain" description="Histidine kinase" evidence="9">
    <location>
        <begin position="331"/>
        <end position="548"/>
    </location>
</feature>
<dbReference type="SUPFAM" id="SSF55874">
    <property type="entry name" value="ATPase domain of HSP90 chaperone/DNA topoisomerase II/histidine kinase"/>
    <property type="match status" value="1"/>
</dbReference>
<evidence type="ECO:0000256" key="3">
    <source>
        <dbReference type="ARBA" id="ARBA00022553"/>
    </source>
</evidence>
<comment type="catalytic activity">
    <reaction evidence="1">
        <text>ATP + protein L-histidine = ADP + protein N-phospho-L-histidine.</text>
        <dbReference type="EC" id="2.7.13.3"/>
    </reaction>
</comment>
<dbReference type="RefSeq" id="WP_138282651.1">
    <property type="nucleotide sequence ID" value="NZ_BMGE01000005.1"/>
</dbReference>
<dbReference type="PANTHER" id="PTHR43547">
    <property type="entry name" value="TWO-COMPONENT HISTIDINE KINASE"/>
    <property type="match status" value="1"/>
</dbReference>
<evidence type="ECO:0000256" key="6">
    <source>
        <dbReference type="ARBA" id="ARBA00023012"/>
    </source>
</evidence>
<dbReference type="EC" id="2.7.13.3" evidence="2"/>
<proteinExistence type="predicted"/>
<dbReference type="SMART" id="SM00065">
    <property type="entry name" value="GAF"/>
    <property type="match status" value="1"/>
</dbReference>
<dbReference type="InterPro" id="IPR011006">
    <property type="entry name" value="CheY-like_superfamily"/>
</dbReference>
<dbReference type="AlphaFoldDB" id="A0A5R9K8A1"/>
<reference evidence="13 14" key="1">
    <citation type="submission" date="2019-05" db="EMBL/GenBank/DDBJ databases">
        <authorList>
            <person name="Qu J.-H."/>
        </authorList>
    </citation>
    <scope>NUCLEOTIDE SEQUENCE [LARGE SCALE GENOMIC DNA]</scope>
    <source>
        <strain evidence="13 14">Z12</strain>
    </source>
</reference>
<dbReference type="InterPro" id="IPR003594">
    <property type="entry name" value="HATPase_dom"/>
</dbReference>
<dbReference type="NCBIfam" id="TIGR00229">
    <property type="entry name" value="sensory_box"/>
    <property type="match status" value="1"/>
</dbReference>
<dbReference type="SMART" id="SM00448">
    <property type="entry name" value="REC"/>
    <property type="match status" value="1"/>
</dbReference>
<feature type="modified residue" description="4-aspartylphosphate" evidence="8">
    <location>
        <position position="618"/>
    </location>
</feature>
<dbReference type="EMBL" id="VCEI01000028">
    <property type="protein sequence ID" value="TLU90316.1"/>
    <property type="molecule type" value="Genomic_DNA"/>
</dbReference>
<evidence type="ECO:0000259" key="9">
    <source>
        <dbReference type="PROSITE" id="PS50109"/>
    </source>
</evidence>
<dbReference type="InterPro" id="IPR003661">
    <property type="entry name" value="HisK_dim/P_dom"/>
</dbReference>
<dbReference type="InterPro" id="IPR029016">
    <property type="entry name" value="GAF-like_dom_sf"/>
</dbReference>
<organism evidence="13 14">
    <name type="scientific">Dyadobacter sediminis</name>
    <dbReference type="NCBI Taxonomy" id="1493691"/>
    <lineage>
        <taxon>Bacteria</taxon>
        <taxon>Pseudomonadati</taxon>
        <taxon>Bacteroidota</taxon>
        <taxon>Cytophagia</taxon>
        <taxon>Cytophagales</taxon>
        <taxon>Spirosomataceae</taxon>
        <taxon>Dyadobacter</taxon>
    </lineage>
</organism>
<dbReference type="Gene3D" id="3.30.565.10">
    <property type="entry name" value="Histidine kinase-like ATPase, C-terminal domain"/>
    <property type="match status" value="1"/>
</dbReference>
<dbReference type="Pfam" id="PF02518">
    <property type="entry name" value="HATPase_c"/>
    <property type="match status" value="1"/>
</dbReference>
<keyword evidence="14" id="KW-1185">Reference proteome</keyword>
<evidence type="ECO:0000256" key="1">
    <source>
        <dbReference type="ARBA" id="ARBA00000085"/>
    </source>
</evidence>
<dbReference type="CDD" id="cd00130">
    <property type="entry name" value="PAS"/>
    <property type="match status" value="1"/>
</dbReference>
<dbReference type="InterPro" id="IPR013655">
    <property type="entry name" value="PAS_fold_3"/>
</dbReference>
<keyword evidence="4" id="KW-0808">Transferase</keyword>
<dbReference type="PROSITE" id="PS50109">
    <property type="entry name" value="HIS_KIN"/>
    <property type="match status" value="1"/>
</dbReference>
<dbReference type="Pfam" id="PF00072">
    <property type="entry name" value="Response_reg"/>
    <property type="match status" value="1"/>
</dbReference>
<dbReference type="FunFam" id="3.30.450.20:FF:000099">
    <property type="entry name" value="Sensory box sensor histidine kinase"/>
    <property type="match status" value="1"/>
</dbReference>
<sequence length="695" mass="76834">MNSIPHDFCHITAQQRTLLQNEAFQAAINGESLVNVLNILAQLVKLELGSDVRTAFYLAYPDGKRLHAIEGAGDMAPSYTAPLNGFPVSDDSFCSGYAIATGRTVHTPDVFKDPHWQPYLPMAIAHGFCAASSYPILTRQGKAIGSLALYFPHFHQATAQEESLAKAITQAAVIILSQDTQTLEHTRAQEALSKSEAEFRTITEAAPALVWVCSASGENIYFNQRWYDYTGQTYEQASGHGWMLTMHPDDAARILPYWQRCQQTGESYEGEVRYERYDGVYRWHIFRALPRRNSAGQIEAWYGLSIDTDDAKQAQEGLLKADRRKDEFLAMLAHELRNPMSTIRSGLHILDLTITEDMNRSTLEMMRRQTEHLVRMVDDLLDVSRIDRGKIDLKTGRVNLVEIVGQAAESVHSVYQQQGKRLHIDLPQAAIYLEGDATRLTQVVTNLLTNGARYTGERGQVWVSVRYHNNEAILQVRDNGIGLATDQLSAIFELFVQVDNSLARSKGGLGLGLTLVKRLVEMHGGRVEAQSEGIGKGSSFTVHLPMLGVTGMQLVKPALQIAESAIAKRILVIDDNADAGLMMAMLLNIKGYEAHTRTSGRAGIEAAQEVQPAAILLDIGMPGLDGYATCGLIRQQAWGQAVVVIAVTGYGQDGDRQRTKEAGFDGHLVKPVDLESMTSLLTGLLDKRYKSLEQH</sequence>
<keyword evidence="7" id="KW-0472">Membrane</keyword>
<dbReference type="FunFam" id="1.10.287.130:FF:000001">
    <property type="entry name" value="Two-component sensor histidine kinase"/>
    <property type="match status" value="1"/>
</dbReference>
<dbReference type="SMART" id="SM00388">
    <property type="entry name" value="HisKA"/>
    <property type="match status" value="1"/>
</dbReference>
<dbReference type="SMART" id="SM00387">
    <property type="entry name" value="HATPase_c"/>
    <property type="match status" value="1"/>
</dbReference>
<comment type="caution">
    <text evidence="13">The sequence shown here is derived from an EMBL/GenBank/DDBJ whole genome shotgun (WGS) entry which is preliminary data.</text>
</comment>
<dbReference type="SUPFAM" id="SSF47384">
    <property type="entry name" value="Homodimeric domain of signal transducing histidine kinase"/>
    <property type="match status" value="1"/>
</dbReference>
<protein>
    <recommendedName>
        <fullName evidence="2">histidine kinase</fullName>
        <ecNumber evidence="2">2.7.13.3</ecNumber>
    </recommendedName>
</protein>
<feature type="domain" description="Response regulatory" evidence="10">
    <location>
        <begin position="569"/>
        <end position="685"/>
    </location>
</feature>
<dbReference type="Pfam" id="PF08447">
    <property type="entry name" value="PAS_3"/>
    <property type="match status" value="1"/>
</dbReference>
<evidence type="ECO:0000259" key="12">
    <source>
        <dbReference type="PROSITE" id="PS50113"/>
    </source>
</evidence>
<dbReference type="Proteomes" id="UP000309788">
    <property type="component" value="Unassembled WGS sequence"/>
</dbReference>
<dbReference type="OrthoDB" id="9808408at2"/>
<dbReference type="InterPro" id="IPR036097">
    <property type="entry name" value="HisK_dim/P_sf"/>
</dbReference>
<dbReference type="SUPFAM" id="SSF55781">
    <property type="entry name" value="GAF domain-like"/>
    <property type="match status" value="1"/>
</dbReference>
<dbReference type="FunFam" id="3.30.565.10:FF:000006">
    <property type="entry name" value="Sensor histidine kinase WalK"/>
    <property type="match status" value="1"/>
</dbReference>
<dbReference type="Gene3D" id="3.30.450.20">
    <property type="entry name" value="PAS domain"/>
    <property type="match status" value="1"/>
</dbReference>
<dbReference type="InterPro" id="IPR005467">
    <property type="entry name" value="His_kinase_dom"/>
</dbReference>
<evidence type="ECO:0000256" key="8">
    <source>
        <dbReference type="PROSITE-ProRule" id="PRU00169"/>
    </source>
</evidence>
<evidence type="ECO:0000313" key="14">
    <source>
        <dbReference type="Proteomes" id="UP000309788"/>
    </source>
</evidence>
<keyword evidence="5" id="KW-0418">Kinase</keyword>
<keyword evidence="6" id="KW-0902">Two-component regulatory system</keyword>
<evidence type="ECO:0000259" key="11">
    <source>
        <dbReference type="PROSITE" id="PS50112"/>
    </source>
</evidence>
<name>A0A5R9K8A1_9BACT</name>
<feature type="domain" description="PAS" evidence="11">
    <location>
        <begin position="195"/>
        <end position="265"/>
    </location>
</feature>
<dbReference type="PROSITE" id="PS50113">
    <property type="entry name" value="PAC"/>
    <property type="match status" value="1"/>
</dbReference>
<evidence type="ECO:0000256" key="4">
    <source>
        <dbReference type="ARBA" id="ARBA00022679"/>
    </source>
</evidence>
<dbReference type="PROSITE" id="PS50110">
    <property type="entry name" value="RESPONSE_REGULATORY"/>
    <property type="match status" value="1"/>
</dbReference>
<accession>A0A5R9K8A1</accession>
<dbReference type="CDD" id="cd17580">
    <property type="entry name" value="REC_2_DhkD-like"/>
    <property type="match status" value="1"/>
</dbReference>
<dbReference type="SMART" id="SM00091">
    <property type="entry name" value="PAS"/>
    <property type="match status" value="1"/>
</dbReference>
<dbReference type="InterPro" id="IPR003018">
    <property type="entry name" value="GAF"/>
</dbReference>
<dbReference type="InterPro" id="IPR001610">
    <property type="entry name" value="PAC"/>
</dbReference>
<dbReference type="Gene3D" id="1.10.287.130">
    <property type="match status" value="1"/>
</dbReference>
<evidence type="ECO:0000256" key="2">
    <source>
        <dbReference type="ARBA" id="ARBA00012438"/>
    </source>
</evidence>
<keyword evidence="3 8" id="KW-0597">Phosphoprotein</keyword>